<dbReference type="InterPro" id="IPR036388">
    <property type="entry name" value="WH-like_DNA-bd_sf"/>
</dbReference>
<evidence type="ECO:0000313" key="1">
    <source>
        <dbReference type="EMBL" id="AIF82589.1"/>
    </source>
</evidence>
<dbReference type="EMBL" id="CP007174">
    <property type="protein sequence ID" value="AIF82589.1"/>
    <property type="molecule type" value="Genomic_DNA"/>
</dbReference>
<dbReference type="Proteomes" id="UP000028194">
    <property type="component" value="Chromosome"/>
</dbReference>
<dbReference type="Gene3D" id="1.10.10.10">
    <property type="entry name" value="Winged helix-like DNA-binding domain superfamily/Winged helix DNA-binding domain"/>
    <property type="match status" value="1"/>
</dbReference>
<protein>
    <submittedName>
        <fullName evidence="1">Uncharacterized protein</fullName>
    </submittedName>
</protein>
<proteinExistence type="predicted"/>
<dbReference type="SUPFAM" id="SSF46785">
    <property type="entry name" value="Winged helix' DNA-binding domain"/>
    <property type="match status" value="1"/>
</dbReference>
<accession>A0A075MTG5</accession>
<dbReference type="OrthoDB" id="11410at2157"/>
<gene>
    <name evidence="1" type="ORF">NTE_00508</name>
</gene>
<organism evidence="1 2">
    <name type="scientific">Candidatus Nitrososphaera evergladensis SR1</name>
    <dbReference type="NCBI Taxonomy" id="1459636"/>
    <lineage>
        <taxon>Archaea</taxon>
        <taxon>Nitrososphaerota</taxon>
        <taxon>Nitrososphaeria</taxon>
        <taxon>Nitrososphaerales</taxon>
        <taxon>Nitrososphaeraceae</taxon>
        <taxon>Nitrososphaera</taxon>
    </lineage>
</organism>
<dbReference type="KEGG" id="nev:NTE_00508"/>
<dbReference type="AlphaFoldDB" id="A0A075MTG5"/>
<keyword evidence="2" id="KW-1185">Reference proteome</keyword>
<dbReference type="RefSeq" id="WP_148699535.1">
    <property type="nucleotide sequence ID" value="NZ_CP007174.1"/>
</dbReference>
<reference evidence="1 2" key="1">
    <citation type="journal article" date="2014" name="PLoS ONE">
        <title>Genome Sequence of Candidatus Nitrososphaera evergladensis from Group I.1b Enriched from Everglades Soil Reveals Novel Genomic Features of the Ammonia-Oxidizing Archaea.</title>
        <authorList>
            <person name="Zhalnina K.V."/>
            <person name="Dias R."/>
            <person name="Leonard M.T."/>
            <person name="Dorr de Quadros P."/>
            <person name="Camargo F.A."/>
            <person name="Drew J.C."/>
            <person name="Farmerie W.G."/>
            <person name="Daroub S.H."/>
            <person name="Triplett E.W."/>
        </authorList>
    </citation>
    <scope>NUCLEOTIDE SEQUENCE [LARGE SCALE GENOMIC DNA]</scope>
    <source>
        <strain evidence="1 2">SR1</strain>
    </source>
</reference>
<dbReference type="InterPro" id="IPR036390">
    <property type="entry name" value="WH_DNA-bd_sf"/>
</dbReference>
<dbReference type="HOGENOM" id="CLU_062767_3_0_2"/>
<name>A0A075MTG5_9ARCH</name>
<dbReference type="eggNOG" id="arCOG04362">
    <property type="taxonomic scope" value="Archaea"/>
</dbReference>
<sequence length="257" mass="29458">MEELAEFLFILANRDRLTLLSEIRNERLRLSQLTAKISATPQETSKHLMRLRDAKLIEKDSDSFFGLTLFGETILKLVPSIHFMTQNREYFLSHDITSLPAEFIERIGELQQSRYVDKVGAVLAHTQRVVKDAEEYIWLMADHLLGNQNYVINSGKLESSSVTWKIIVPHGSRDDWANLRKSVGANKGRIEYRLMEDPKDIKLGTALNERLAGVVFPDSTGRLDFNGGFNGTDPVFCKWCRDLFLFHWNKAGRSVQL</sequence>
<dbReference type="GeneID" id="41596380"/>
<evidence type="ECO:0000313" key="2">
    <source>
        <dbReference type="Proteomes" id="UP000028194"/>
    </source>
</evidence>